<evidence type="ECO:0000256" key="3">
    <source>
        <dbReference type="ARBA" id="ARBA00022692"/>
    </source>
</evidence>
<name>A0A1D8S4L1_9EURY</name>
<evidence type="ECO:0000313" key="8">
    <source>
        <dbReference type="Proteomes" id="UP000185608"/>
    </source>
</evidence>
<dbReference type="CDD" id="cd13962">
    <property type="entry name" value="PT_UbiA_UBIAD1"/>
    <property type="match status" value="1"/>
</dbReference>
<feature type="transmembrane region" description="Helical" evidence="6">
    <location>
        <begin position="91"/>
        <end position="108"/>
    </location>
</feature>
<organism evidence="7 8">
    <name type="scientific">Halodesulfurarchaeum formicicum</name>
    <dbReference type="NCBI Taxonomy" id="1873524"/>
    <lineage>
        <taxon>Archaea</taxon>
        <taxon>Methanobacteriati</taxon>
        <taxon>Methanobacteriota</taxon>
        <taxon>Stenosarchaea group</taxon>
        <taxon>Halobacteria</taxon>
        <taxon>Halobacteriales</taxon>
        <taxon>Halobacteriaceae</taxon>
        <taxon>Halodesulfurarchaeum</taxon>
    </lineage>
</organism>
<evidence type="ECO:0000313" key="7">
    <source>
        <dbReference type="EMBL" id="AOW80285.1"/>
    </source>
</evidence>
<keyword evidence="3 6" id="KW-0812">Transmembrane</keyword>
<keyword evidence="2 7" id="KW-0808">Transferase</keyword>
<feature type="transmembrane region" description="Helical" evidence="6">
    <location>
        <begin position="295"/>
        <end position="314"/>
    </location>
</feature>
<dbReference type="GO" id="GO:0042371">
    <property type="term" value="P:vitamin K biosynthetic process"/>
    <property type="evidence" value="ECO:0007669"/>
    <property type="project" value="TreeGrafter"/>
</dbReference>
<feature type="transmembrane region" description="Helical" evidence="6">
    <location>
        <begin position="255"/>
        <end position="275"/>
    </location>
</feature>
<dbReference type="PATRIC" id="fig|1855411.3.peg.1104"/>
<dbReference type="Pfam" id="PF01040">
    <property type="entry name" value="UbiA"/>
    <property type="match status" value="1"/>
</dbReference>
<evidence type="ECO:0000256" key="5">
    <source>
        <dbReference type="ARBA" id="ARBA00023136"/>
    </source>
</evidence>
<feature type="transmembrane region" description="Helical" evidence="6">
    <location>
        <begin position="223"/>
        <end position="243"/>
    </location>
</feature>
<dbReference type="GO" id="GO:0005886">
    <property type="term" value="C:plasma membrane"/>
    <property type="evidence" value="ECO:0007669"/>
    <property type="project" value="UniProtKB-SubCell"/>
</dbReference>
<feature type="transmembrane region" description="Helical" evidence="6">
    <location>
        <begin position="114"/>
        <end position="136"/>
    </location>
</feature>
<dbReference type="InterPro" id="IPR000537">
    <property type="entry name" value="UbiA_prenyltransferase"/>
</dbReference>
<evidence type="ECO:0000256" key="4">
    <source>
        <dbReference type="ARBA" id="ARBA00022989"/>
    </source>
</evidence>
<dbReference type="EMBL" id="CP016070">
    <property type="protein sequence ID" value="AOW80285.1"/>
    <property type="molecule type" value="Genomic_DNA"/>
</dbReference>
<feature type="transmembrane region" description="Helical" evidence="6">
    <location>
        <begin position="354"/>
        <end position="380"/>
    </location>
</feature>
<keyword evidence="4 6" id="KW-1133">Transmembrane helix</keyword>
<dbReference type="KEGG" id="halh:HTSR_1105"/>
<reference evidence="7 8" key="1">
    <citation type="submission" date="2016-06" db="EMBL/GenBank/DDBJ databases">
        <title>Discovery of anaerobic lithoheterotrophic haloarchaeon capable of sulfur respiration by hydrogen and formate.</title>
        <authorList>
            <person name="Sorokin D.Y."/>
            <person name="Kublanov I.V."/>
            <person name="Roman P."/>
            <person name="Sinninghe Damste J.S."/>
            <person name="Golyshin P.N."/>
            <person name="Rojo D."/>
            <person name="Ciordia S."/>
            <person name="Mena Md.C."/>
            <person name="Ferrer M."/>
            <person name="Smedile F."/>
            <person name="Messina E."/>
            <person name="La Cono V."/>
            <person name="Yakimov M.M."/>
        </authorList>
    </citation>
    <scope>NUCLEOTIDE SEQUENCE [LARGE SCALE GENOMIC DNA]</scope>
    <source>
        <strain evidence="7 8">HTSR1</strain>
    </source>
</reference>
<keyword evidence="5 6" id="KW-0472">Membrane</keyword>
<dbReference type="AlphaFoldDB" id="A0A1D8S4L1"/>
<dbReference type="STRING" id="1873524.HSR6_1142"/>
<comment type="subcellular location">
    <subcellularLocation>
        <location evidence="1">Cell membrane</location>
        <topology evidence="1">Multi-pass membrane protein</topology>
    </subcellularLocation>
</comment>
<dbReference type="InterPro" id="IPR026046">
    <property type="entry name" value="UBIAD1"/>
</dbReference>
<evidence type="ECO:0000256" key="6">
    <source>
        <dbReference type="SAM" id="Phobius"/>
    </source>
</evidence>
<gene>
    <name evidence="7" type="ORF">HTSR_1105</name>
</gene>
<accession>A0A1D8S4L1</accession>
<evidence type="ECO:0000256" key="2">
    <source>
        <dbReference type="ARBA" id="ARBA00022679"/>
    </source>
</evidence>
<feature type="transmembrane region" description="Helical" evidence="6">
    <location>
        <begin position="320"/>
        <end position="342"/>
    </location>
</feature>
<dbReference type="Proteomes" id="UP000185608">
    <property type="component" value="Chromosome"/>
</dbReference>
<evidence type="ECO:0000256" key="1">
    <source>
        <dbReference type="ARBA" id="ARBA00004651"/>
    </source>
</evidence>
<dbReference type="GO" id="GO:0009234">
    <property type="term" value="P:menaquinone biosynthetic process"/>
    <property type="evidence" value="ECO:0007669"/>
    <property type="project" value="TreeGrafter"/>
</dbReference>
<dbReference type="PANTHER" id="PTHR13929:SF0">
    <property type="entry name" value="UBIA PRENYLTRANSFERASE DOMAIN-CONTAINING PROTEIN 1"/>
    <property type="match status" value="1"/>
</dbReference>
<sequence length="384" mass="40633">MRHIWSWVPALKPVPPAEIFCLERTGQPIANVVNWSGVKPRCIRPAACERVITVPVEQRFTVSNSSAGTAPDLWTRTRISVRAAIAMARPYFLLGTIPLYLVGALGAARDPRALAVVPFFIGLAVVLSIQLQTHFYNEYHDRETDRTAASSLLTGGSGALVKYDLYDEFALWLGRAAVLLALGLTGVLAMVAFRPLLLGVVFLAIALGWAYSSPPARFVARGLGELTVVVLAGVLVPLFGFLFQGGTATQDILPILGTLVPLTFGMNIATTLPDIDGDRRTGKRTLAVRLGARRILDIGILAFLLGCATGVWTIEQILPGAGMIGLAVAAVICLVGVSPVAGARSGDQQAASRMAVIVTAAYGTIVSGLSLVIVAGAWAISLPW</sequence>
<feature type="transmembrane region" description="Helical" evidence="6">
    <location>
        <begin position="195"/>
        <end position="211"/>
    </location>
</feature>
<dbReference type="GO" id="GO:0004659">
    <property type="term" value="F:prenyltransferase activity"/>
    <property type="evidence" value="ECO:0007669"/>
    <property type="project" value="InterPro"/>
</dbReference>
<protein>
    <submittedName>
        <fullName evidence="7">1,4-dihydroxy-2-naphthoate octaprenyltransferase</fullName>
    </submittedName>
</protein>
<proteinExistence type="predicted"/>
<dbReference type="PANTHER" id="PTHR13929">
    <property type="entry name" value="1,4-DIHYDROXY-2-NAPHTHOATE OCTAPRENYLTRANSFERASE"/>
    <property type="match status" value="1"/>
</dbReference>
<feature type="transmembrane region" description="Helical" evidence="6">
    <location>
        <begin position="169"/>
        <end position="189"/>
    </location>
</feature>